<dbReference type="GO" id="GO:0006986">
    <property type="term" value="P:response to unfolded protein"/>
    <property type="evidence" value="ECO:0007669"/>
    <property type="project" value="InterPro"/>
</dbReference>
<name>A0A8J1UMM7_OWEFU</name>
<dbReference type="InterPro" id="IPR036383">
    <property type="entry name" value="TSP1_rpt_sf"/>
</dbReference>
<dbReference type="GO" id="GO:0036503">
    <property type="term" value="P:ERAD pathway"/>
    <property type="evidence" value="ECO:0007669"/>
    <property type="project" value="TreeGrafter"/>
</dbReference>
<dbReference type="SUPFAM" id="SSF50494">
    <property type="entry name" value="Trypsin-like serine proteases"/>
    <property type="match status" value="1"/>
</dbReference>
<evidence type="ECO:0000256" key="1">
    <source>
        <dbReference type="ARBA" id="ARBA00004613"/>
    </source>
</evidence>
<dbReference type="Pfam" id="PF00089">
    <property type="entry name" value="Trypsin"/>
    <property type="match status" value="1"/>
</dbReference>
<dbReference type="InterPro" id="IPR028150">
    <property type="entry name" value="Lustrin_cystein"/>
</dbReference>
<dbReference type="PROSITE" id="PS00135">
    <property type="entry name" value="TRYPSIN_SER"/>
    <property type="match status" value="1"/>
</dbReference>
<evidence type="ECO:0000256" key="4">
    <source>
        <dbReference type="ARBA" id="ARBA00023157"/>
    </source>
</evidence>
<dbReference type="PROSITE" id="PS50092">
    <property type="entry name" value="TSP1"/>
    <property type="match status" value="1"/>
</dbReference>
<dbReference type="InterPro" id="IPR043504">
    <property type="entry name" value="Peptidase_S1_PA_chymotrypsin"/>
</dbReference>
<evidence type="ECO:0000313" key="6">
    <source>
        <dbReference type="EMBL" id="CAH1793123.1"/>
    </source>
</evidence>
<keyword evidence="7" id="KW-1185">Reference proteome</keyword>
<gene>
    <name evidence="6" type="ORF">OFUS_LOCUS18010</name>
</gene>
<proteinExistence type="predicted"/>
<dbReference type="CDD" id="cd04750">
    <property type="entry name" value="Commd2"/>
    <property type="match status" value="1"/>
</dbReference>
<dbReference type="FunFam" id="2.40.10.10:FF:000054">
    <property type="entry name" value="Complement C1r subcomponent"/>
    <property type="match status" value="1"/>
</dbReference>
<dbReference type="EMBL" id="CAIIXF020000008">
    <property type="protein sequence ID" value="CAH1793123.1"/>
    <property type="molecule type" value="Genomic_DNA"/>
</dbReference>
<dbReference type="Gene3D" id="2.20.100.10">
    <property type="entry name" value="Thrombospondin type-1 (TSP1) repeat"/>
    <property type="match status" value="1"/>
</dbReference>
<keyword evidence="5" id="KW-0325">Glycoprotein</keyword>
<dbReference type="FunFam" id="2.40.10.10:FF:000068">
    <property type="entry name" value="transmembrane protease serine 2"/>
    <property type="match status" value="1"/>
</dbReference>
<dbReference type="InterPro" id="IPR018114">
    <property type="entry name" value="TRYPSIN_HIS"/>
</dbReference>
<evidence type="ECO:0000256" key="3">
    <source>
        <dbReference type="ARBA" id="ARBA00022729"/>
    </source>
</evidence>
<dbReference type="Proteomes" id="UP000749559">
    <property type="component" value="Unassembled WGS sequence"/>
</dbReference>
<dbReference type="GO" id="GO:0005576">
    <property type="term" value="C:extracellular region"/>
    <property type="evidence" value="ECO:0007669"/>
    <property type="project" value="UniProtKB-SubCell"/>
</dbReference>
<protein>
    <submittedName>
        <fullName evidence="6">Uncharacterized protein</fullName>
    </submittedName>
</protein>
<dbReference type="PANTHER" id="PTHR12740:SF4">
    <property type="entry name" value="JNK1_MAPK8-ASSOCIATED MEMBRANE PROTEIN"/>
    <property type="match status" value="1"/>
</dbReference>
<dbReference type="GO" id="GO:0016020">
    <property type="term" value="C:membrane"/>
    <property type="evidence" value="ECO:0007669"/>
    <property type="project" value="InterPro"/>
</dbReference>
<dbReference type="GO" id="GO:0004252">
    <property type="term" value="F:serine-type endopeptidase activity"/>
    <property type="evidence" value="ECO:0007669"/>
    <property type="project" value="InterPro"/>
</dbReference>
<evidence type="ECO:0000256" key="5">
    <source>
        <dbReference type="ARBA" id="ARBA00023180"/>
    </source>
</evidence>
<dbReference type="OrthoDB" id="5920264at2759"/>
<dbReference type="PROSITE" id="PS00134">
    <property type="entry name" value="TRYPSIN_HIS"/>
    <property type="match status" value="1"/>
</dbReference>
<dbReference type="SUPFAM" id="SSF82895">
    <property type="entry name" value="TSP-1 type 1 repeat"/>
    <property type="match status" value="1"/>
</dbReference>
<sequence>MEKCPGRYCGRRLLENGSLGDCGACEWGYKAVNSLCTLCEDAPTFYDWLYLAFMLIATLALHWFFIDYTNKKKSRGLIVLHISALLECVLAAICALLVMDPKGSPRIRSCNVNKLSDWYTMLHNPHPGYTTTLHCTQEAVYPLYTIVMIFLTFDLVMLMLVRPLLSTLCVKRKGTGSIYAALYFLPILVVVQAVCGGLIYYSFPYITLVVSVITIAMHFASFQEQEAKSLLKVNATNPRNIFIILGHWVIHAFGIVAVTQFKEPLLHGPLLLVIPVPAIYYLLTVKFTEPSSILEDQSPLMKDKFEPRACDVKGAKKCPKGYSCEVINRDKSSVCCKSASCIDEDGVKHEPKSPKWLSKHDRCNWCRCKTNGVINCTDKAKCRKNEARCHTPCLGKKGPASSYSPCIAEKCTIRARVRPCLNEAPFSETVCSNHVIEFKKCNAKKCARPGKKLKEEKHHLHFRIIGGTEVKPPHNWPWLVNINVKGCSGAVISPIHILTAAHCVMDYNNLNGIIVKTGKHDMSKVEHLEQKRNVRAENIMVHEDYSLWDNDIAIIRVNPLVFDKGTQPILLPKDTEDDTFLEGTSPGTRCVVAGWGQANDTEDSFSNVLRQIDLRVQKCDMSQDDYDYVSDNAFCAHRSSRAVCYGDSGGPFMCSEDGSHWIQYGIVSWGLDLCERSTVYMKTTKYLNWINKKIATNGRWGSFSSWTECTPCPSGYMSRVRVCTDPEPIGNGRCPGADGLEYVDKETGYIVDLVTVKCTSIVTFHTFRRVTTSRMLLMLADEHKGHLAFLSTVPVEVVTEFCKIAVKFIRNGSSSKVYQAAANKLGVEVEIVEHCVQGLMHLLTESTKVLISDMDFQDSILTLGFSEDLQTQLLQLYKDNKTEIRNILKELSMDLPHYHNLEWRFDVQLASRSLRHQINPTILFKLHTKYGESKETTILQTDPVNLVHLTDTLDQALQEIKSAHCRRILRNI</sequence>
<dbReference type="Pfam" id="PF05571">
    <property type="entry name" value="JAMP"/>
    <property type="match status" value="1"/>
</dbReference>
<dbReference type="InterPro" id="IPR000884">
    <property type="entry name" value="TSP1_rpt"/>
</dbReference>
<comment type="subcellular location">
    <subcellularLocation>
        <location evidence="1">Secreted</location>
    </subcellularLocation>
</comment>
<dbReference type="InterPro" id="IPR017920">
    <property type="entry name" value="COMM"/>
</dbReference>
<dbReference type="SMART" id="SM00020">
    <property type="entry name" value="Tryp_SPc"/>
    <property type="match status" value="1"/>
</dbReference>
<dbReference type="PROSITE" id="PS50240">
    <property type="entry name" value="TRYPSIN_DOM"/>
    <property type="match status" value="1"/>
</dbReference>
<comment type="caution">
    <text evidence="6">The sequence shown here is derived from an EMBL/GenBank/DDBJ whole genome shotgun (WGS) entry which is preliminary data.</text>
</comment>
<keyword evidence="2" id="KW-0964">Secreted</keyword>
<dbReference type="InterPro" id="IPR009003">
    <property type="entry name" value="Peptidase_S1_PA"/>
</dbReference>
<dbReference type="InterPro" id="IPR008485">
    <property type="entry name" value="JAMP"/>
</dbReference>
<organism evidence="6 7">
    <name type="scientific">Owenia fusiformis</name>
    <name type="common">Polychaete worm</name>
    <dbReference type="NCBI Taxonomy" id="6347"/>
    <lineage>
        <taxon>Eukaryota</taxon>
        <taxon>Metazoa</taxon>
        <taxon>Spiralia</taxon>
        <taxon>Lophotrochozoa</taxon>
        <taxon>Annelida</taxon>
        <taxon>Polychaeta</taxon>
        <taxon>Sedentaria</taxon>
        <taxon>Canalipalpata</taxon>
        <taxon>Sabellida</taxon>
        <taxon>Oweniida</taxon>
        <taxon>Oweniidae</taxon>
        <taxon>Owenia</taxon>
    </lineage>
</organism>
<dbReference type="InterPro" id="IPR001314">
    <property type="entry name" value="Peptidase_S1A"/>
</dbReference>
<dbReference type="PRINTS" id="PR00722">
    <property type="entry name" value="CHYMOTRYPSIN"/>
</dbReference>
<dbReference type="GO" id="GO:0031625">
    <property type="term" value="F:ubiquitin protein ligase binding"/>
    <property type="evidence" value="ECO:0007669"/>
    <property type="project" value="TreeGrafter"/>
</dbReference>
<dbReference type="PROSITE" id="PS51269">
    <property type="entry name" value="COMM"/>
    <property type="match status" value="1"/>
</dbReference>
<dbReference type="SMART" id="SM00209">
    <property type="entry name" value="TSP1"/>
    <property type="match status" value="2"/>
</dbReference>
<keyword evidence="4" id="KW-1015">Disulfide bond</keyword>
<dbReference type="PANTHER" id="PTHR12740">
    <property type="entry name" value="JNK1/MAPK8-ASSOCIATED MEMBRANE PROTEIN"/>
    <property type="match status" value="1"/>
</dbReference>
<reference evidence="6" key="1">
    <citation type="submission" date="2022-03" db="EMBL/GenBank/DDBJ databases">
        <authorList>
            <person name="Martin C."/>
        </authorList>
    </citation>
    <scope>NUCLEOTIDE SEQUENCE</scope>
</reference>
<dbReference type="Pfam" id="PF07258">
    <property type="entry name" value="COMM_domain"/>
    <property type="match status" value="1"/>
</dbReference>
<dbReference type="CDD" id="cd00190">
    <property type="entry name" value="Tryp_SPc"/>
    <property type="match status" value="1"/>
</dbReference>
<dbReference type="InterPro" id="IPR037354">
    <property type="entry name" value="Commd2"/>
</dbReference>
<dbReference type="Pfam" id="PF14625">
    <property type="entry name" value="Lustrin_cystein"/>
    <property type="match status" value="1"/>
</dbReference>
<keyword evidence="3" id="KW-0732">Signal</keyword>
<accession>A0A8J1UMM7</accession>
<dbReference type="Pfam" id="PF21672">
    <property type="entry name" value="COMM_HN"/>
    <property type="match status" value="1"/>
</dbReference>
<dbReference type="Gene3D" id="2.40.10.10">
    <property type="entry name" value="Trypsin-like serine proteases"/>
    <property type="match status" value="1"/>
</dbReference>
<dbReference type="InterPro" id="IPR001254">
    <property type="entry name" value="Trypsin_dom"/>
</dbReference>
<evidence type="ECO:0000256" key="2">
    <source>
        <dbReference type="ARBA" id="ARBA00022525"/>
    </source>
</evidence>
<dbReference type="AlphaFoldDB" id="A0A8J1UMM7"/>
<dbReference type="InterPro" id="IPR033116">
    <property type="entry name" value="TRYPSIN_SER"/>
</dbReference>
<evidence type="ECO:0000313" key="7">
    <source>
        <dbReference type="Proteomes" id="UP000749559"/>
    </source>
</evidence>